<evidence type="ECO:0000256" key="4">
    <source>
        <dbReference type="ARBA" id="ARBA00015492"/>
    </source>
</evidence>
<keyword evidence="6 14" id="KW-0808">Transferase</keyword>
<dbReference type="InterPro" id="IPR017945">
    <property type="entry name" value="DHBP_synth_RibB-like_a/b_dom"/>
</dbReference>
<dbReference type="GO" id="GO:0061710">
    <property type="term" value="F:L-threonylcarbamoyladenylate synthase"/>
    <property type="evidence" value="ECO:0007669"/>
    <property type="project" value="UniProtKB-EC"/>
</dbReference>
<accession>A0ABY8EM48</accession>
<dbReference type="InterPro" id="IPR050156">
    <property type="entry name" value="TC-AMP_synthase_SUA5"/>
</dbReference>
<keyword evidence="5" id="KW-0963">Cytoplasm</keyword>
<comment type="catalytic activity">
    <reaction evidence="12">
        <text>L-threonine + hydrogencarbonate + ATP = L-threonylcarbamoyladenylate + diphosphate + H2O</text>
        <dbReference type="Rhea" id="RHEA:36407"/>
        <dbReference type="ChEBI" id="CHEBI:15377"/>
        <dbReference type="ChEBI" id="CHEBI:17544"/>
        <dbReference type="ChEBI" id="CHEBI:30616"/>
        <dbReference type="ChEBI" id="CHEBI:33019"/>
        <dbReference type="ChEBI" id="CHEBI:57926"/>
        <dbReference type="ChEBI" id="CHEBI:73682"/>
        <dbReference type="EC" id="2.7.7.87"/>
    </reaction>
</comment>
<dbReference type="Pfam" id="PF03481">
    <property type="entry name" value="Sua5_C"/>
    <property type="match status" value="1"/>
</dbReference>
<evidence type="ECO:0000256" key="3">
    <source>
        <dbReference type="ARBA" id="ARBA00012584"/>
    </source>
</evidence>
<dbReference type="PANTHER" id="PTHR17490">
    <property type="entry name" value="SUA5"/>
    <property type="match status" value="1"/>
</dbReference>
<evidence type="ECO:0000259" key="13">
    <source>
        <dbReference type="PROSITE" id="PS51163"/>
    </source>
</evidence>
<dbReference type="Pfam" id="PF01300">
    <property type="entry name" value="Sua5_yciO_yrdC"/>
    <property type="match status" value="1"/>
</dbReference>
<keyword evidence="8 14" id="KW-0548">Nucleotidyltransferase</keyword>
<evidence type="ECO:0000256" key="7">
    <source>
        <dbReference type="ARBA" id="ARBA00022694"/>
    </source>
</evidence>
<evidence type="ECO:0000256" key="12">
    <source>
        <dbReference type="ARBA" id="ARBA00048366"/>
    </source>
</evidence>
<evidence type="ECO:0000256" key="5">
    <source>
        <dbReference type="ARBA" id="ARBA00022490"/>
    </source>
</evidence>
<dbReference type="Proteomes" id="UP000818624">
    <property type="component" value="Chromosome 1"/>
</dbReference>
<dbReference type="InterPro" id="IPR038385">
    <property type="entry name" value="Sua5/YwlC_C"/>
</dbReference>
<evidence type="ECO:0000256" key="10">
    <source>
        <dbReference type="ARBA" id="ARBA00022840"/>
    </source>
</evidence>
<comment type="similarity">
    <text evidence="2">Belongs to the SUA5 family.</text>
</comment>
<dbReference type="Gene3D" id="3.90.870.10">
    <property type="entry name" value="DHBP synthase"/>
    <property type="match status" value="1"/>
</dbReference>
<keyword evidence="9" id="KW-0547">Nucleotide-binding</keyword>
<dbReference type="PROSITE" id="PS51163">
    <property type="entry name" value="YRDC"/>
    <property type="match status" value="1"/>
</dbReference>
<dbReference type="InterPro" id="IPR005145">
    <property type="entry name" value="Sua5_C"/>
</dbReference>
<evidence type="ECO:0000313" key="15">
    <source>
        <dbReference type="Proteomes" id="UP000818624"/>
    </source>
</evidence>
<sequence length="478" mass="50576">MPIAARRFAYSSLRTVGYIARRMTTTILPVPKSAPNFGISFDEQPGHPVQVHIDSDVAQQSLTTAAKHLAAGELVAFPTETVYGLGACAVRAEAAAKIYQAKNRPMDNPLIVHVSDRAMMMRLLPHGYQVSRVCEVLMDAFWPGPLTLLFPVGTTEGQPHVPSTVTCGQPTVGVRMPSHPIARALIALANVPIAAPSANASGRPSPTSAQHVYTDLAQRQVLRYIVDGGNCDVGVESTVVDAVTTPGEVHVLRPGGVSVESIASVLQANHLLRGTPEAGSDAVQLRVYGKTLERSAAAEQAPTTPGMKYRHYSPEARVVLVRFQPHAASLAEVLSSQLASITEEAANAHDATGARRRAGHGRIGVMCAVDSPLFACVARLTSEPLQQWAASSERVSPVVDCGPHQLCVYSLGVQSAPATAAQRLFDGLRTLDTDVPWAGEPSACDLILVEEIPDTGIGLAVMNRLQKAATGVIEVGSV</sequence>
<evidence type="ECO:0000256" key="8">
    <source>
        <dbReference type="ARBA" id="ARBA00022695"/>
    </source>
</evidence>
<keyword evidence="10" id="KW-0067">ATP-binding</keyword>
<dbReference type="InterPro" id="IPR006070">
    <property type="entry name" value="Sua5-like_dom"/>
</dbReference>
<keyword evidence="7" id="KW-0819">tRNA processing</keyword>
<evidence type="ECO:0000256" key="6">
    <source>
        <dbReference type="ARBA" id="ARBA00022679"/>
    </source>
</evidence>
<evidence type="ECO:0000256" key="11">
    <source>
        <dbReference type="ARBA" id="ARBA00029774"/>
    </source>
</evidence>
<dbReference type="EMBL" id="CP046234">
    <property type="protein sequence ID" value="WFD46628.1"/>
    <property type="molecule type" value="Genomic_DNA"/>
</dbReference>
<comment type="subcellular location">
    <subcellularLocation>
        <location evidence="1">Cytoplasm</location>
    </subcellularLocation>
</comment>
<name>A0ABY8EM48_MALFU</name>
<dbReference type="EC" id="2.7.7.87" evidence="3"/>
<evidence type="ECO:0000256" key="9">
    <source>
        <dbReference type="ARBA" id="ARBA00022741"/>
    </source>
</evidence>
<evidence type="ECO:0000256" key="1">
    <source>
        <dbReference type="ARBA" id="ARBA00004496"/>
    </source>
</evidence>
<evidence type="ECO:0000313" key="14">
    <source>
        <dbReference type="EMBL" id="WFD46628.1"/>
    </source>
</evidence>
<keyword evidence="15" id="KW-1185">Reference proteome</keyword>
<dbReference type="NCBIfam" id="TIGR00057">
    <property type="entry name" value="L-threonylcarbamoyladenylate synthase"/>
    <property type="match status" value="1"/>
</dbReference>
<dbReference type="Gene3D" id="3.40.50.11030">
    <property type="entry name" value="Threonylcarbamoyl-AMP synthase, C-terminal domain"/>
    <property type="match status" value="1"/>
</dbReference>
<feature type="domain" description="YrdC-like" evidence="13">
    <location>
        <begin position="59"/>
        <end position="257"/>
    </location>
</feature>
<gene>
    <name evidence="14" type="ORF">GLX27_001265</name>
</gene>
<dbReference type="PANTHER" id="PTHR17490:SF16">
    <property type="entry name" value="THREONYLCARBAMOYL-AMP SYNTHASE"/>
    <property type="match status" value="1"/>
</dbReference>
<evidence type="ECO:0000256" key="2">
    <source>
        <dbReference type="ARBA" id="ARBA00007663"/>
    </source>
</evidence>
<reference evidence="14 15" key="1">
    <citation type="journal article" date="2020" name="Elife">
        <title>Loss of centromere function drives karyotype evolution in closely related Malassezia species.</title>
        <authorList>
            <person name="Sankaranarayanan S.R."/>
            <person name="Ianiri G."/>
            <person name="Coelho M.A."/>
            <person name="Reza M.H."/>
            <person name="Thimmappa B.C."/>
            <person name="Ganguly P."/>
            <person name="Vadnala R.N."/>
            <person name="Sun S."/>
            <person name="Siddharthan R."/>
            <person name="Tellgren-Roth C."/>
            <person name="Dawson T.L."/>
            <person name="Heitman J."/>
            <person name="Sanyal K."/>
        </authorList>
    </citation>
    <scope>NUCLEOTIDE SEQUENCE [LARGE SCALE GENOMIC DNA]</scope>
    <source>
        <strain evidence="14">CBS14141</strain>
    </source>
</reference>
<dbReference type="SUPFAM" id="SSF55821">
    <property type="entry name" value="YrdC/RibB"/>
    <property type="match status" value="1"/>
</dbReference>
<proteinExistence type="inferred from homology"/>
<organism evidence="14 15">
    <name type="scientific">Malassezia furfur</name>
    <name type="common">Pityriasis versicolor infection agent</name>
    <name type="synonym">Pityrosporum furfur</name>
    <dbReference type="NCBI Taxonomy" id="55194"/>
    <lineage>
        <taxon>Eukaryota</taxon>
        <taxon>Fungi</taxon>
        <taxon>Dikarya</taxon>
        <taxon>Basidiomycota</taxon>
        <taxon>Ustilaginomycotina</taxon>
        <taxon>Malasseziomycetes</taxon>
        <taxon>Malasseziales</taxon>
        <taxon>Malasseziaceae</taxon>
        <taxon>Malassezia</taxon>
    </lineage>
</organism>
<protein>
    <recommendedName>
        <fullName evidence="4">Threonylcarbamoyl-AMP synthase</fullName>
        <ecNumber evidence="3">2.7.7.87</ecNumber>
    </recommendedName>
    <alternativeName>
        <fullName evidence="11">L-threonylcarbamoyladenylate synthase</fullName>
    </alternativeName>
</protein>